<dbReference type="Gene3D" id="2.40.330.10">
    <property type="entry name" value="DNA-binding pseudobarrel domain"/>
    <property type="match status" value="1"/>
</dbReference>
<comment type="caution">
    <text evidence="7">The sequence shown here is derived from an EMBL/GenBank/DDBJ whole genome shotgun (WGS) entry which is preliminary data.</text>
</comment>
<dbReference type="GO" id="GO:0005634">
    <property type="term" value="C:nucleus"/>
    <property type="evidence" value="ECO:0007669"/>
    <property type="project" value="UniProtKB-SubCell"/>
</dbReference>
<evidence type="ECO:0000313" key="8">
    <source>
        <dbReference type="Proteomes" id="UP000796880"/>
    </source>
</evidence>
<name>A0A8K0E0H6_9ROSA</name>
<dbReference type="GO" id="GO:0003677">
    <property type="term" value="F:DNA binding"/>
    <property type="evidence" value="ECO:0007669"/>
    <property type="project" value="UniProtKB-KW"/>
</dbReference>
<keyword evidence="3" id="KW-0238">DNA-binding</keyword>
<dbReference type="SMART" id="SM01019">
    <property type="entry name" value="B3"/>
    <property type="match status" value="1"/>
</dbReference>
<accession>A0A8K0E0H6</accession>
<keyword evidence="4" id="KW-0804">Transcription</keyword>
<comment type="subcellular location">
    <subcellularLocation>
        <location evidence="1">Nucleus</location>
    </subcellularLocation>
</comment>
<evidence type="ECO:0000256" key="4">
    <source>
        <dbReference type="ARBA" id="ARBA00023163"/>
    </source>
</evidence>
<dbReference type="CDD" id="cd10017">
    <property type="entry name" value="B3_DNA"/>
    <property type="match status" value="1"/>
</dbReference>
<dbReference type="AlphaFoldDB" id="A0A8K0E0H6"/>
<keyword evidence="8" id="KW-1185">Reference proteome</keyword>
<feature type="domain" description="TF-B3" evidence="6">
    <location>
        <begin position="5"/>
        <end position="99"/>
    </location>
</feature>
<organism evidence="7 8">
    <name type="scientific">Rhamnella rubrinervis</name>
    <dbReference type="NCBI Taxonomy" id="2594499"/>
    <lineage>
        <taxon>Eukaryota</taxon>
        <taxon>Viridiplantae</taxon>
        <taxon>Streptophyta</taxon>
        <taxon>Embryophyta</taxon>
        <taxon>Tracheophyta</taxon>
        <taxon>Spermatophyta</taxon>
        <taxon>Magnoliopsida</taxon>
        <taxon>eudicotyledons</taxon>
        <taxon>Gunneridae</taxon>
        <taxon>Pentapetalae</taxon>
        <taxon>rosids</taxon>
        <taxon>fabids</taxon>
        <taxon>Rosales</taxon>
        <taxon>Rhamnaceae</taxon>
        <taxon>rhamnoid group</taxon>
        <taxon>Rhamneae</taxon>
        <taxon>Rhamnella</taxon>
    </lineage>
</organism>
<dbReference type="SUPFAM" id="SSF101936">
    <property type="entry name" value="DNA-binding pseudobarrel domain"/>
    <property type="match status" value="1"/>
</dbReference>
<keyword evidence="2" id="KW-0805">Transcription regulation</keyword>
<sequence>MAGSFEKILTASDLGYKLAVPTKFFSEYGGGDQLMVMDNHTKRMYQFVLTTRAGPSKKPVFIKEWIKYSRDKQLRAGQTIYFWKNDYEDFYRIQVLLHYL</sequence>
<gene>
    <name evidence="7" type="ORF">FNV43_RR20832</name>
</gene>
<dbReference type="EMBL" id="VOIH02000009">
    <property type="protein sequence ID" value="KAF3438076.1"/>
    <property type="molecule type" value="Genomic_DNA"/>
</dbReference>
<dbReference type="OrthoDB" id="1566604at2759"/>
<keyword evidence="5" id="KW-0539">Nucleus</keyword>
<proteinExistence type="predicted"/>
<evidence type="ECO:0000256" key="5">
    <source>
        <dbReference type="ARBA" id="ARBA00023242"/>
    </source>
</evidence>
<evidence type="ECO:0000259" key="6">
    <source>
        <dbReference type="SMART" id="SM01019"/>
    </source>
</evidence>
<protein>
    <recommendedName>
        <fullName evidence="6">TF-B3 domain-containing protein</fullName>
    </recommendedName>
</protein>
<evidence type="ECO:0000256" key="1">
    <source>
        <dbReference type="ARBA" id="ARBA00004123"/>
    </source>
</evidence>
<reference evidence="7" key="1">
    <citation type="submission" date="2020-03" db="EMBL/GenBank/DDBJ databases">
        <title>A high-quality chromosome-level genome assembly of a woody plant with both climbing and erect habits, Rhamnella rubrinervis.</title>
        <authorList>
            <person name="Lu Z."/>
            <person name="Yang Y."/>
            <person name="Zhu X."/>
            <person name="Sun Y."/>
        </authorList>
    </citation>
    <scope>NUCLEOTIDE SEQUENCE</scope>
    <source>
        <strain evidence="7">BYM</strain>
        <tissue evidence="7">Leaf</tissue>
    </source>
</reference>
<evidence type="ECO:0000313" key="7">
    <source>
        <dbReference type="EMBL" id="KAF3438076.1"/>
    </source>
</evidence>
<dbReference type="Proteomes" id="UP000796880">
    <property type="component" value="Unassembled WGS sequence"/>
</dbReference>
<dbReference type="InterPro" id="IPR003340">
    <property type="entry name" value="B3_DNA-bd"/>
</dbReference>
<evidence type="ECO:0000256" key="3">
    <source>
        <dbReference type="ARBA" id="ARBA00023125"/>
    </source>
</evidence>
<evidence type="ECO:0000256" key="2">
    <source>
        <dbReference type="ARBA" id="ARBA00023015"/>
    </source>
</evidence>
<dbReference type="InterPro" id="IPR015300">
    <property type="entry name" value="DNA-bd_pseudobarrel_sf"/>
</dbReference>